<dbReference type="PANTHER" id="PTHR13195:SF0">
    <property type="entry name" value="PSEUDOURIDYLATE SYNTHASE TRUB2, MITOCHONDRIAL"/>
    <property type="match status" value="1"/>
</dbReference>
<dbReference type="InterPro" id="IPR002501">
    <property type="entry name" value="PsdUridine_synth_N"/>
</dbReference>
<dbReference type="AlphaFoldDB" id="A0A8S1F019"/>
<feature type="domain" description="Pseudouridine synthase II N-terminal" evidence="2">
    <location>
        <begin position="109"/>
        <end position="237"/>
    </location>
</feature>
<protein>
    <recommendedName>
        <fullName evidence="2">Pseudouridine synthase II N-terminal domain-containing protein</fullName>
    </recommendedName>
</protein>
<dbReference type="EMBL" id="CADEPM010000005">
    <property type="protein sequence ID" value="CAB3406937.1"/>
    <property type="molecule type" value="Genomic_DNA"/>
</dbReference>
<accession>A0A8S1F019</accession>
<evidence type="ECO:0000259" key="2">
    <source>
        <dbReference type="Pfam" id="PF01509"/>
    </source>
</evidence>
<reference evidence="3 4" key="1">
    <citation type="submission" date="2020-04" db="EMBL/GenBank/DDBJ databases">
        <authorList>
            <person name="Laetsch R D."/>
            <person name="Stevens L."/>
            <person name="Kumar S."/>
            <person name="Blaxter L. M."/>
        </authorList>
    </citation>
    <scope>NUCLEOTIDE SEQUENCE [LARGE SCALE GENOMIC DNA]</scope>
</reference>
<gene>
    <name evidence="3" type="ORF">CBOVIS_LOCUS8934</name>
</gene>
<evidence type="ECO:0000313" key="3">
    <source>
        <dbReference type="EMBL" id="CAB3406937.1"/>
    </source>
</evidence>
<dbReference type="GO" id="GO:0006396">
    <property type="term" value="P:RNA processing"/>
    <property type="evidence" value="ECO:0007669"/>
    <property type="project" value="InterPro"/>
</dbReference>
<dbReference type="GO" id="GO:0009982">
    <property type="term" value="F:pseudouridine synthase activity"/>
    <property type="evidence" value="ECO:0007669"/>
    <property type="project" value="InterPro"/>
</dbReference>
<dbReference type="OrthoDB" id="9995526at2759"/>
<comment type="similarity">
    <text evidence="1">Belongs to the pseudouridine synthase TruB family.</text>
</comment>
<dbReference type="InterPro" id="IPR039048">
    <property type="entry name" value="Trub2"/>
</dbReference>
<evidence type="ECO:0000313" key="4">
    <source>
        <dbReference type="Proteomes" id="UP000494206"/>
    </source>
</evidence>
<organism evidence="3 4">
    <name type="scientific">Caenorhabditis bovis</name>
    <dbReference type="NCBI Taxonomy" id="2654633"/>
    <lineage>
        <taxon>Eukaryota</taxon>
        <taxon>Metazoa</taxon>
        <taxon>Ecdysozoa</taxon>
        <taxon>Nematoda</taxon>
        <taxon>Chromadorea</taxon>
        <taxon>Rhabditida</taxon>
        <taxon>Rhabditina</taxon>
        <taxon>Rhabditomorpha</taxon>
        <taxon>Rhabditoidea</taxon>
        <taxon>Rhabditidae</taxon>
        <taxon>Peloderinae</taxon>
        <taxon>Caenorhabditis</taxon>
    </lineage>
</organism>
<dbReference type="Proteomes" id="UP000494206">
    <property type="component" value="Unassembled WGS sequence"/>
</dbReference>
<dbReference type="Gene3D" id="3.30.2350.10">
    <property type="entry name" value="Pseudouridine synthase"/>
    <property type="match status" value="1"/>
</dbReference>
<dbReference type="InterPro" id="IPR020103">
    <property type="entry name" value="PsdUridine_synth_cat_dom_sf"/>
</dbReference>
<dbReference type="PANTHER" id="PTHR13195">
    <property type="entry name" value="PSEUDOURIDINE SYNTHASE-RELATED"/>
    <property type="match status" value="1"/>
</dbReference>
<dbReference type="GO" id="GO:0003723">
    <property type="term" value="F:RNA binding"/>
    <property type="evidence" value="ECO:0007669"/>
    <property type="project" value="InterPro"/>
</dbReference>
<dbReference type="SUPFAM" id="SSF55120">
    <property type="entry name" value="Pseudouridine synthase"/>
    <property type="match status" value="1"/>
</dbReference>
<keyword evidence="4" id="KW-1185">Reference proteome</keyword>
<dbReference type="GO" id="GO:0001522">
    <property type="term" value="P:pseudouridine synthesis"/>
    <property type="evidence" value="ECO:0007669"/>
    <property type="project" value="InterPro"/>
</dbReference>
<proteinExistence type="inferred from homology"/>
<evidence type="ECO:0000256" key="1">
    <source>
        <dbReference type="ARBA" id="ARBA00008999"/>
    </source>
</evidence>
<name>A0A8S1F019_9PELO</name>
<dbReference type="Pfam" id="PF01509">
    <property type="entry name" value="TruB_N"/>
    <property type="match status" value="1"/>
</dbReference>
<comment type="caution">
    <text evidence="3">The sequence shown here is derived from an EMBL/GenBank/DDBJ whole genome shotgun (WGS) entry which is preliminary data.</text>
</comment>
<sequence>MACSSPVMSSRDLWRALSGVLCVYKHSGISTAAIKKLITNSITESVTQIESTSRIHLPAISLPIVEPHEQTGALVVVGKSEIADYRYHPLVCGASIRSEDIRIEDTVPLDIISSGVCLFGLNDGCDMLPEILAMSWPNVYRIDGILGRSFGKKKKDDQSGVTDALRVSRNRIEKVLMRMESEFRALSFKNANVDMESDEAFELARKGLPRSQLPGAQNVYSIELNWFKTPRFTITVQTCGENDEMLKNLVNHIGVNVGTGALAIRVQRQFFGPFSGSDALLEKQLNLQNIIRNISLNSAILEASKAENGKIVNVKDVNTMEAEKRVEEVFDGLGLKESISLDNFDAMRPAWPRYYE</sequence>